<dbReference type="CTD" id="100148368"/>
<evidence type="ECO:0000256" key="1">
    <source>
        <dbReference type="ARBA" id="ARBA00004498"/>
    </source>
</evidence>
<feature type="coiled-coil region" evidence="7">
    <location>
        <begin position="549"/>
        <end position="576"/>
    </location>
</feature>
<keyword evidence="12" id="KW-1185">Reference proteome</keyword>
<protein>
    <submittedName>
        <fullName evidence="13">Multimerin-2a</fullName>
    </submittedName>
</protein>
<dbReference type="Proteomes" id="UP000221080">
    <property type="component" value="Chromosome 3"/>
</dbReference>
<dbReference type="PROSITE" id="PS50871">
    <property type="entry name" value="C1Q"/>
    <property type="match status" value="1"/>
</dbReference>
<feature type="signal peptide" evidence="9">
    <location>
        <begin position="1"/>
        <end position="26"/>
    </location>
</feature>
<evidence type="ECO:0000256" key="9">
    <source>
        <dbReference type="SAM" id="SignalP"/>
    </source>
</evidence>
<evidence type="ECO:0000259" key="10">
    <source>
        <dbReference type="PROSITE" id="PS50871"/>
    </source>
</evidence>
<dbReference type="RefSeq" id="XP_017319071.1">
    <property type="nucleotide sequence ID" value="XM_017463582.3"/>
</dbReference>
<comment type="subcellular location">
    <subcellularLocation>
        <location evidence="1">Secreted</location>
        <location evidence="1">Extracellular space</location>
        <location evidence="1">Extracellular matrix</location>
    </subcellularLocation>
</comment>
<dbReference type="PROSITE" id="PS51041">
    <property type="entry name" value="EMI"/>
    <property type="match status" value="1"/>
</dbReference>
<dbReference type="SMART" id="SM00110">
    <property type="entry name" value="C1Q"/>
    <property type="match status" value="1"/>
</dbReference>
<dbReference type="KEGG" id="ipu:108263109"/>
<dbReference type="OMA" id="EFSNHMS"/>
<keyword evidence="2" id="KW-0964">Secreted</keyword>
<feature type="region of interest" description="Disordered" evidence="8">
    <location>
        <begin position="38"/>
        <end position="60"/>
    </location>
</feature>
<reference evidence="13" key="2">
    <citation type="submission" date="2025-08" db="UniProtKB">
        <authorList>
            <consortium name="RefSeq"/>
        </authorList>
    </citation>
    <scope>IDENTIFICATION</scope>
    <source>
        <tissue evidence="13">Blood</tissue>
    </source>
</reference>
<dbReference type="SUPFAM" id="SSF49842">
    <property type="entry name" value="TNF-like"/>
    <property type="match status" value="1"/>
</dbReference>
<dbReference type="GeneID" id="108263109"/>
<evidence type="ECO:0000256" key="5">
    <source>
        <dbReference type="ARBA" id="ARBA00023054"/>
    </source>
</evidence>
<keyword evidence="4 9" id="KW-0732">Signal</keyword>
<feature type="compositionally biased region" description="Basic and acidic residues" evidence="8">
    <location>
        <begin position="908"/>
        <end position="923"/>
    </location>
</feature>
<evidence type="ECO:0000256" key="6">
    <source>
        <dbReference type="ARBA" id="ARBA00023157"/>
    </source>
</evidence>
<feature type="region of interest" description="Disordered" evidence="8">
    <location>
        <begin position="88"/>
        <end position="117"/>
    </location>
</feature>
<feature type="domain" description="EMI" evidence="11">
    <location>
        <begin position="123"/>
        <end position="199"/>
    </location>
</feature>
<evidence type="ECO:0000256" key="2">
    <source>
        <dbReference type="ARBA" id="ARBA00022525"/>
    </source>
</evidence>
<evidence type="ECO:0000256" key="8">
    <source>
        <dbReference type="SAM" id="MobiDB-lite"/>
    </source>
</evidence>
<feature type="coiled-coil region" evidence="7">
    <location>
        <begin position="430"/>
        <end position="457"/>
    </location>
</feature>
<feature type="region of interest" description="Disordered" evidence="8">
    <location>
        <begin position="902"/>
        <end position="928"/>
    </location>
</feature>
<dbReference type="PANTHER" id="PTHR15427">
    <property type="entry name" value="EMILIN ELASTIN MICROFIBRIL INTERFACE-LOCATED PROTEIN ELASTIN MICROFIBRIL INTERFACER"/>
    <property type="match status" value="1"/>
</dbReference>
<feature type="chain" id="PRO_5012587430" evidence="9">
    <location>
        <begin position="27"/>
        <end position="1061"/>
    </location>
</feature>
<dbReference type="OrthoDB" id="8963519at2759"/>
<accession>A0A2D0QMW7</accession>
<feature type="region of interest" description="Disordered" evidence="8">
    <location>
        <begin position="209"/>
        <end position="301"/>
    </location>
</feature>
<keyword evidence="6" id="KW-1015">Disulfide bond</keyword>
<feature type="compositionally biased region" description="Basic and acidic residues" evidence="8">
    <location>
        <begin position="238"/>
        <end position="265"/>
    </location>
</feature>
<sequence>MWRMQAHMIVLKVFLVLQVLLLPARCDVWPRDQELKDGEEEQLKHIPQGQQDGWDYGDPYGYSGAGHHSAGAQKESPDVSERVHYPLEHGHVNPSHGRPSEDLSVAAEDDSSVTRRNNTPMRMGNWCAFVHKREVTMAVSCGTEKYIIKSQSPCPNGTPDCHLIMYKLSTRPVYRTKQKIFTALLWRCCPGHGGERCEDIVENGHVSEVSSTDIRLNPGGPELNNTGSEMLTHKQNQKKNDHQDHRPSLNESLRTEKNSTEDQKSYDYTPNPHTGHVPHYESGAPYGTDDGHRGPPPEAHYANSGLVPIHYLKDVMMSHLQPIFDSFNRTLERLSEEVQDLQKDMSKLQLDQMLQGESLAARGGIVEESEQHKAMTDTSMQLEELKTQLVDDMEQKLHAQQAMFHYNLSNLKIDMDVQIKRNQKMLQTGLHALNSSLSEVREKQDQLKEDLQRVLTLTSHIPSPVKQPQEDTAVWEAITRLDNKVVNNTIWLSALNKDQIQVSGRIEHFQKGWKNLEERITQNDHKNEERYIEAFLEVDAAKVTVGNYADELAKNFTNLQIIVQELEEDMDDLYTQFHKNISLGSRDCDCTGISSSVAQLKQEVANIKVIASENRQALDSAAEEKVNLWEKGDWGPPVEEIKLGLHTVQNSLAHEQEKRKILQQTLNTLQTSLLGSQIDIEALQQRDSQKAGEIKHLYDAFNSLLKDAIRHSDILTILLGEEVLEFMDWSPQAQEAHSIPALKTLISDLQEQINGHSRSLASMLNSEDPTADDLSELLDWIGEDLNRKEKEQKFDHSSKEPTSYKDKDLFALEKTVEQLRAQVVKLEEQKCLSCCNSTKGAASKDVEGELQAELASVRKNLDDHLRIFSSIFSNTEGLTESDATVDLDKLFALIMKKEAKLQRKRQNKREDTRSAQRSKRDTSGEIAVHSQLPENPLMFVASNRDGANTPGTVVFETMSVNHGQMYSPETGTFRAPAPGDYLFVLTLDFGSGPSLAQLKRGEEVAASLHQRTGKPSGPASRVCFLQLQQGEEVHVELVQGTLEHGKPKENIFAGLLLRQTT</sequence>
<evidence type="ECO:0000259" key="11">
    <source>
        <dbReference type="PROSITE" id="PS51041"/>
    </source>
</evidence>
<dbReference type="AlphaFoldDB" id="A0A2D0QMW7"/>
<feature type="domain" description="C1q" evidence="10">
    <location>
        <begin position="930"/>
        <end position="1061"/>
    </location>
</feature>
<dbReference type="Pfam" id="PF00386">
    <property type="entry name" value="C1q"/>
    <property type="match status" value="1"/>
</dbReference>
<name>A0A2D0QMW7_ICTPU</name>
<dbReference type="InterPro" id="IPR008983">
    <property type="entry name" value="Tumour_necrosis_fac-like_dom"/>
</dbReference>
<dbReference type="Gene3D" id="2.60.120.40">
    <property type="match status" value="1"/>
</dbReference>
<dbReference type="InterPro" id="IPR001073">
    <property type="entry name" value="C1q_dom"/>
</dbReference>
<evidence type="ECO:0000313" key="12">
    <source>
        <dbReference type="Proteomes" id="UP000221080"/>
    </source>
</evidence>
<evidence type="ECO:0000256" key="7">
    <source>
        <dbReference type="SAM" id="Coils"/>
    </source>
</evidence>
<dbReference type="STRING" id="7998.ENSIPUP00000024041"/>
<proteinExistence type="predicted"/>
<dbReference type="Pfam" id="PF07546">
    <property type="entry name" value="EMI"/>
    <property type="match status" value="1"/>
</dbReference>
<keyword evidence="5 7" id="KW-0175">Coiled coil</keyword>
<reference evidence="12" key="1">
    <citation type="journal article" date="2016" name="Nat. Commun.">
        <title>The channel catfish genome sequence provides insights into the evolution of scale formation in teleosts.</title>
        <authorList>
            <person name="Liu Z."/>
            <person name="Liu S."/>
            <person name="Yao J."/>
            <person name="Bao L."/>
            <person name="Zhang J."/>
            <person name="Li Y."/>
            <person name="Jiang C."/>
            <person name="Sun L."/>
            <person name="Wang R."/>
            <person name="Zhang Y."/>
            <person name="Zhou T."/>
            <person name="Zeng Q."/>
            <person name="Fu Q."/>
            <person name="Gao S."/>
            <person name="Li N."/>
            <person name="Koren S."/>
            <person name="Jiang Y."/>
            <person name="Zimin A."/>
            <person name="Xu P."/>
            <person name="Phillippy A.M."/>
            <person name="Geng X."/>
            <person name="Song L."/>
            <person name="Sun F."/>
            <person name="Li C."/>
            <person name="Wang X."/>
            <person name="Chen A."/>
            <person name="Jin Y."/>
            <person name="Yuan Z."/>
            <person name="Yang Y."/>
            <person name="Tan S."/>
            <person name="Peatman E."/>
            <person name="Lu J."/>
            <person name="Qin Z."/>
            <person name="Dunham R."/>
            <person name="Li Z."/>
            <person name="Sonstegard T."/>
            <person name="Feng J."/>
            <person name="Danzmann R.G."/>
            <person name="Schroeder S."/>
            <person name="Scheffler B."/>
            <person name="Duke M.V."/>
            <person name="Ballard L."/>
            <person name="Kucuktas H."/>
            <person name="Kaltenboeck L."/>
            <person name="Liu H."/>
            <person name="Armbruster J."/>
            <person name="Xie Y."/>
            <person name="Kirby M.L."/>
            <person name="Tian Y."/>
            <person name="Flanagan M.E."/>
            <person name="Mu W."/>
            <person name="Waldbieser G.C."/>
        </authorList>
    </citation>
    <scope>NUCLEOTIDE SEQUENCE [LARGE SCALE GENOMIC DNA]</scope>
    <source>
        <strain evidence="12">SDA103</strain>
    </source>
</reference>
<dbReference type="PANTHER" id="PTHR15427:SF40">
    <property type="entry name" value="MULTIMERIN-2 PRECURSOR"/>
    <property type="match status" value="1"/>
</dbReference>
<evidence type="ECO:0000256" key="3">
    <source>
        <dbReference type="ARBA" id="ARBA00022530"/>
    </source>
</evidence>
<gene>
    <name evidence="13" type="primary">mmrn2a</name>
</gene>
<dbReference type="InterPro" id="IPR050392">
    <property type="entry name" value="Collagen/C1q_domain"/>
</dbReference>
<keyword evidence="3" id="KW-0272">Extracellular matrix</keyword>
<evidence type="ECO:0000256" key="4">
    <source>
        <dbReference type="ARBA" id="ARBA00022729"/>
    </source>
</evidence>
<feature type="coiled-coil region" evidence="7">
    <location>
        <begin position="324"/>
        <end position="351"/>
    </location>
</feature>
<organism evidence="12 13">
    <name type="scientific">Ictalurus punctatus</name>
    <name type="common">Channel catfish</name>
    <name type="synonym">Silurus punctatus</name>
    <dbReference type="NCBI Taxonomy" id="7998"/>
    <lineage>
        <taxon>Eukaryota</taxon>
        <taxon>Metazoa</taxon>
        <taxon>Chordata</taxon>
        <taxon>Craniata</taxon>
        <taxon>Vertebrata</taxon>
        <taxon>Euteleostomi</taxon>
        <taxon>Actinopterygii</taxon>
        <taxon>Neopterygii</taxon>
        <taxon>Teleostei</taxon>
        <taxon>Ostariophysi</taxon>
        <taxon>Siluriformes</taxon>
        <taxon>Ictaluridae</taxon>
        <taxon>Ictalurus</taxon>
    </lineage>
</organism>
<dbReference type="InterPro" id="IPR011489">
    <property type="entry name" value="EMI_domain"/>
</dbReference>
<evidence type="ECO:0000313" key="13">
    <source>
        <dbReference type="RefSeq" id="XP_017319071.1"/>
    </source>
</evidence>